<feature type="transmembrane region" description="Helical" evidence="2">
    <location>
        <begin position="148"/>
        <end position="169"/>
    </location>
</feature>
<name>A0AAW1KQZ0_SAPOF</name>
<dbReference type="GO" id="GO:0016787">
    <property type="term" value="F:hydrolase activity"/>
    <property type="evidence" value="ECO:0007669"/>
    <property type="project" value="InterPro"/>
</dbReference>
<feature type="domain" description="Alpha/beta hydrolase fold-3" evidence="3">
    <location>
        <begin position="151"/>
        <end position="373"/>
    </location>
</feature>
<gene>
    <name evidence="4" type="ORF">RND81_05G079500</name>
</gene>
<proteinExistence type="inferred from homology"/>
<dbReference type="InterPro" id="IPR050466">
    <property type="entry name" value="Carboxylest/Gibb_receptor"/>
</dbReference>
<evidence type="ECO:0000259" key="3">
    <source>
        <dbReference type="Pfam" id="PF07859"/>
    </source>
</evidence>
<keyword evidence="2" id="KW-0472">Membrane</keyword>
<dbReference type="PANTHER" id="PTHR23024">
    <property type="entry name" value="ARYLACETAMIDE DEACETYLASE"/>
    <property type="match status" value="1"/>
</dbReference>
<keyword evidence="2" id="KW-0812">Transmembrane</keyword>
<dbReference type="Pfam" id="PF07859">
    <property type="entry name" value="Abhydrolase_3"/>
    <property type="match status" value="1"/>
</dbReference>
<comment type="caution">
    <text evidence="4">The sequence shown here is derived from an EMBL/GenBank/DDBJ whole genome shotgun (WGS) entry which is preliminary data.</text>
</comment>
<feature type="transmembrane region" description="Helical" evidence="2">
    <location>
        <begin position="12"/>
        <end position="28"/>
    </location>
</feature>
<dbReference type="Gene3D" id="3.40.50.1820">
    <property type="entry name" value="alpha/beta hydrolase"/>
    <property type="match status" value="1"/>
</dbReference>
<keyword evidence="2" id="KW-1133">Transmembrane helix</keyword>
<dbReference type="SUPFAM" id="SSF53474">
    <property type="entry name" value="alpha/beta-Hydrolases"/>
    <property type="match status" value="1"/>
</dbReference>
<protein>
    <recommendedName>
        <fullName evidence="3">Alpha/beta hydrolase fold-3 domain-containing protein</fullName>
    </recommendedName>
</protein>
<evidence type="ECO:0000256" key="1">
    <source>
        <dbReference type="ARBA" id="ARBA00010515"/>
    </source>
</evidence>
<sequence>MIQLNTETKLTFYALILICLVTIQFYFYENDHIPAKSSSKFTNDYHVHHINSTQPSKIPEKSSPTNKNNTNFDHTKSFDPFPYQFLHIAGNPDGTITRLKEFFPTIPASNNIDLNSHSISKDVLIDPRKNTWVRIFLPQKSIKNSKKLPIVVFVHGGGFILYSAASPVFHNFCAELASQLDVLVISVEYRLAPENRLPAAYEDVFEALLWVKDGKNEWVKKYGNFSKCILVGQSAGGNIVYNVMLTALDFVNDLKPLTIVGSVLIQPAFGGIERTGSELRSVNDPVTPLAVGDLMWDLALPVGAGSGHEFCDPTIGGGSDKLGWVRELGWWVVVVGCDGDPLIDRQIRVFEMLKKNGVIAKSLFTKGGYHSVYLVDPVQRRQIFAYIEKIFREI</sequence>
<evidence type="ECO:0000313" key="5">
    <source>
        <dbReference type="Proteomes" id="UP001443914"/>
    </source>
</evidence>
<evidence type="ECO:0000313" key="4">
    <source>
        <dbReference type="EMBL" id="KAK9724525.1"/>
    </source>
</evidence>
<dbReference type="Proteomes" id="UP001443914">
    <property type="component" value="Unassembled WGS sequence"/>
</dbReference>
<reference evidence="4" key="1">
    <citation type="submission" date="2024-03" db="EMBL/GenBank/DDBJ databases">
        <title>WGS assembly of Saponaria officinalis var. Norfolk2.</title>
        <authorList>
            <person name="Jenkins J."/>
            <person name="Shu S."/>
            <person name="Grimwood J."/>
            <person name="Barry K."/>
            <person name="Goodstein D."/>
            <person name="Schmutz J."/>
            <person name="Leebens-Mack J."/>
            <person name="Osbourn A."/>
        </authorList>
    </citation>
    <scope>NUCLEOTIDE SEQUENCE [LARGE SCALE GENOMIC DNA]</scope>
    <source>
        <strain evidence="4">JIC</strain>
    </source>
</reference>
<dbReference type="EMBL" id="JBDFQZ010000005">
    <property type="protein sequence ID" value="KAK9724525.1"/>
    <property type="molecule type" value="Genomic_DNA"/>
</dbReference>
<keyword evidence="5" id="KW-1185">Reference proteome</keyword>
<accession>A0AAW1KQZ0</accession>
<comment type="similarity">
    <text evidence="1">Belongs to the 'GDXG' lipolytic enzyme family.</text>
</comment>
<dbReference type="PANTHER" id="PTHR23024:SF546">
    <property type="entry name" value="CARBOXYLESTERASE 120-RELATED"/>
    <property type="match status" value="1"/>
</dbReference>
<evidence type="ECO:0000256" key="2">
    <source>
        <dbReference type="SAM" id="Phobius"/>
    </source>
</evidence>
<dbReference type="AlphaFoldDB" id="A0AAW1KQZ0"/>
<dbReference type="InterPro" id="IPR013094">
    <property type="entry name" value="AB_hydrolase_3"/>
</dbReference>
<organism evidence="4 5">
    <name type="scientific">Saponaria officinalis</name>
    <name type="common">Common soapwort</name>
    <name type="synonym">Lychnis saponaria</name>
    <dbReference type="NCBI Taxonomy" id="3572"/>
    <lineage>
        <taxon>Eukaryota</taxon>
        <taxon>Viridiplantae</taxon>
        <taxon>Streptophyta</taxon>
        <taxon>Embryophyta</taxon>
        <taxon>Tracheophyta</taxon>
        <taxon>Spermatophyta</taxon>
        <taxon>Magnoliopsida</taxon>
        <taxon>eudicotyledons</taxon>
        <taxon>Gunneridae</taxon>
        <taxon>Pentapetalae</taxon>
        <taxon>Caryophyllales</taxon>
        <taxon>Caryophyllaceae</taxon>
        <taxon>Caryophylleae</taxon>
        <taxon>Saponaria</taxon>
    </lineage>
</organism>
<dbReference type="InterPro" id="IPR029058">
    <property type="entry name" value="AB_hydrolase_fold"/>
</dbReference>